<comment type="similarity">
    <text evidence="1">Belongs to the SCC2/Nipped-B family.</text>
</comment>
<feature type="region of interest" description="Disordered" evidence="2">
    <location>
        <begin position="218"/>
        <end position="241"/>
    </location>
</feature>
<keyword evidence="1" id="KW-0539">Nucleus</keyword>
<sequence length="1737" mass="191233">MDHMGDTIEVVIPRRRPQDDSSQRQLSVDQALQYTPMTTSVLPALDCLPLPQLGCPNDSRLTPLSERQAAYRSELYTPTAKERLSVLLDPSRLSQIKFPRSPVQNENSVSADLNPIQKMVLKMSNMDFTYHSLTNASQPTPRKKTLQMPITKPASTAIVIEVPKPPPSFKREDNVGMQDTAGRRKLTLASISKKEKDDQLLASFENQLGEIFEVRDQIDSDDPGEGAKSTNTIFDLPDDEDDTEPRLAIRVQERLQTTMSQLLASGRLGDASLEYLLRLQRICQPAIETAQTINLRMPSDPSDDDISAWLSKLHKAESGAASACSLIYTVLGAPQNQDLVNLKALQWLPNVLVNLFENCLIPIVEARPEGQNSQLFTYASAHSEPLKRLLDVGRKLLDLVTRVCVEIKGAGPIVNAAEFLAAKLIFVQNAYNDKTSAIGSQVYERLRKQAMAAISSMYSAFPSERSAILEEVLTSLDKLPSNSRSARQYKLGPGRNIQLISALFMQLVQTSAMQTDTKRNRKPRRQPRKGLVNADEPDESEDPASDMEVDSGFTGDEVEKDPLSKLGEMAQNLLNDASKSAQQIVIWMVDKASKVTKSGDSPYRNILDLFVEDLTLVLPLTDWPASELLLTVLAFRMKRLAETDKSASTKNMALESLGVMGSAISQTRASARSLLSSITRDGESHSNPITQNLSASIQDRPHFSLEPDELVSGRGPFSIVQSYLSQKGGGSLGSKSAKAYFLVKYAGLIYQVATQPRDGDREVELDSKLTSIVLAMLQQLSGSAEQNEVTDDHAEVTDQEAQLAYMLSILNGRFCRMFPEIATTLSSSIESDQAQVRTRSLKSIAAMLEIDSSLLDWESTLANAVFKCASDDSSMVRDSALTLIAKFIMPRPALQERAFRALLKCAVDPNVGVQKRAMAHLKDVYLKEGRPAVKKAIAVGFLQRTADQESSVAELAKKILAEIWVDPTLTMLSSAADSAHLDVAIEDLKSHIVTCVGSDTSRLAPLLKEFLVWKLKDSKHIDQLRDLCARIVKKLLDTANGSEVEPVELTTLVAFVEARPEAVVPADLTSLKSYLKDLSKEDNVPKFKSVVAIFRLVLPHLSSTQAPLLQEVQMDLLRASQKLVQREVVEEVMSCLRSIDGVLHDTIKIVRYTISLIRHVLPAKTPQEKGLEQQDNKASRDRQRNVCLRLVGAVGKYMDLERYGGEFRKSFPAYKSGSVAGFIADCVWEHTSRSSPIETRVRALESLGLVCQAWPGQFNKRHVRETFFEVLDGASFSGLDKSDLERMQLAVLEIFQELYGKRAAVKEDEKKSEGNGEVQALKNIGGDSKTREEDSAISIITNTLVDHLLRIVMSETGPKVLLAAQTLASIDHQGMTHPKQSTSAFVALETSTDSQVGRVARIAHEHLHQQHESVCEREYINAVFAAFRYQNEVFKDPQGGVVPGYTAKLAAAFAIISTSGSKYVKKFISNLVSKLSTEYSKLSVAEHDVPEHVLFVLFVTQNLAFFEYKKMDELLHTVLQLELAFGRNGGETAQAIETHLGPAPVKPADTEGENVVATDPAPPDVVVDPATLKSLTAAACAITLISEARNFLKRQYGISRDVKMAMQQNKQTKEAGKEPVRVHGISGDKFWQKSNAVLESLDSTSAMVARCREFVDLVAVDDEVKIAEEEAAISAMVDVAPDQPASAQRGRKRKSISGSVGGTPKRPRGRPAKNGHTRRSTSVSSSVEDDPDADFNG</sequence>
<dbReference type="EMBL" id="KN848062">
    <property type="protein sequence ID" value="KIY03821.1"/>
    <property type="molecule type" value="Genomic_DNA"/>
</dbReference>
<dbReference type="PANTHER" id="PTHR21704">
    <property type="entry name" value="NIPPED-B-LIKE PROTEIN DELANGIN SCC2-RELATED"/>
    <property type="match status" value="1"/>
</dbReference>
<accession>A0A0D2HPQ9</accession>
<evidence type="ECO:0000313" key="4">
    <source>
        <dbReference type="EMBL" id="KIY03821.1"/>
    </source>
</evidence>
<dbReference type="GO" id="GO:0140588">
    <property type="term" value="P:chromatin looping"/>
    <property type="evidence" value="ECO:0007669"/>
    <property type="project" value="InterPro"/>
</dbReference>
<dbReference type="PANTHER" id="PTHR21704:SF18">
    <property type="entry name" value="NIPPED-B-LIKE PROTEIN"/>
    <property type="match status" value="1"/>
</dbReference>
<evidence type="ECO:0000313" key="5">
    <source>
        <dbReference type="Proteomes" id="UP000053411"/>
    </source>
</evidence>
<keyword evidence="1" id="KW-0131">Cell cycle</keyword>
<dbReference type="GO" id="GO:0071169">
    <property type="term" value="P:establishment of protein localization to chromatin"/>
    <property type="evidence" value="ECO:0007669"/>
    <property type="project" value="TreeGrafter"/>
</dbReference>
<dbReference type="Gene3D" id="1.25.10.10">
    <property type="entry name" value="Leucine-rich Repeat Variant"/>
    <property type="match status" value="1"/>
</dbReference>
<protein>
    <recommendedName>
        <fullName evidence="1">Sister chromatid cohesion protein</fullName>
    </recommendedName>
</protein>
<evidence type="ECO:0000256" key="1">
    <source>
        <dbReference type="RuleBase" id="RU364107"/>
    </source>
</evidence>
<keyword evidence="1" id="KW-0677">Repeat</keyword>
<feature type="domain" description="Sister chromatid cohesion C-terminal" evidence="3">
    <location>
        <begin position="1340"/>
        <end position="1522"/>
    </location>
</feature>
<dbReference type="InterPro" id="IPR024986">
    <property type="entry name" value="Nipped-B_C"/>
</dbReference>
<dbReference type="GeneID" id="27706258"/>
<comment type="subcellular location">
    <subcellularLocation>
        <location evidence="1">Nucleus</location>
    </subcellularLocation>
</comment>
<dbReference type="GO" id="GO:0090694">
    <property type="term" value="C:Scc2-Scc4 cohesin loading complex"/>
    <property type="evidence" value="ECO:0007669"/>
    <property type="project" value="TreeGrafter"/>
</dbReference>
<feature type="region of interest" description="Disordered" evidence="2">
    <location>
        <begin position="512"/>
        <end position="560"/>
    </location>
</feature>
<dbReference type="GO" id="GO:0003682">
    <property type="term" value="F:chromatin binding"/>
    <property type="evidence" value="ECO:0007669"/>
    <property type="project" value="TreeGrafter"/>
</dbReference>
<feature type="compositionally biased region" description="Acidic residues" evidence="2">
    <location>
        <begin position="535"/>
        <end position="549"/>
    </location>
</feature>
<gene>
    <name evidence="4" type="ORF">Z520_00512</name>
</gene>
<name>A0A0D2HPQ9_9EURO</name>
<dbReference type="GO" id="GO:1990414">
    <property type="term" value="P:replication-born double-strand break repair via sister chromatid exchange"/>
    <property type="evidence" value="ECO:0007669"/>
    <property type="project" value="TreeGrafter"/>
</dbReference>
<dbReference type="VEuPathDB" id="FungiDB:Z520_00512"/>
<feature type="compositionally biased region" description="Acidic residues" evidence="2">
    <location>
        <begin position="1727"/>
        <end position="1737"/>
    </location>
</feature>
<dbReference type="InterPro" id="IPR011989">
    <property type="entry name" value="ARM-like"/>
</dbReference>
<dbReference type="Pfam" id="PF20168">
    <property type="entry name" value="PDS5"/>
    <property type="match status" value="1"/>
</dbReference>
<dbReference type="GO" id="GO:0061775">
    <property type="term" value="F:cohesin loader activity"/>
    <property type="evidence" value="ECO:0007669"/>
    <property type="project" value="InterPro"/>
</dbReference>
<keyword evidence="5" id="KW-1185">Reference proteome</keyword>
<evidence type="ECO:0000256" key="2">
    <source>
        <dbReference type="SAM" id="MobiDB-lite"/>
    </source>
</evidence>
<feature type="region of interest" description="Disordered" evidence="2">
    <location>
        <begin position="1679"/>
        <end position="1737"/>
    </location>
</feature>
<dbReference type="GO" id="GO:0010468">
    <property type="term" value="P:regulation of gene expression"/>
    <property type="evidence" value="ECO:0007669"/>
    <property type="project" value="InterPro"/>
</dbReference>
<dbReference type="GO" id="GO:0034087">
    <property type="term" value="P:establishment of mitotic sister chromatid cohesion"/>
    <property type="evidence" value="ECO:0007669"/>
    <property type="project" value="TreeGrafter"/>
</dbReference>
<dbReference type="OrthoDB" id="418242at2759"/>
<organism evidence="4 5">
    <name type="scientific">Fonsecaea multimorphosa CBS 102226</name>
    <dbReference type="NCBI Taxonomy" id="1442371"/>
    <lineage>
        <taxon>Eukaryota</taxon>
        <taxon>Fungi</taxon>
        <taxon>Dikarya</taxon>
        <taxon>Ascomycota</taxon>
        <taxon>Pezizomycotina</taxon>
        <taxon>Eurotiomycetes</taxon>
        <taxon>Chaetothyriomycetidae</taxon>
        <taxon>Chaetothyriales</taxon>
        <taxon>Herpotrichiellaceae</taxon>
        <taxon>Fonsecaea</taxon>
    </lineage>
</organism>
<dbReference type="InterPro" id="IPR016024">
    <property type="entry name" value="ARM-type_fold"/>
</dbReference>
<dbReference type="Proteomes" id="UP000053411">
    <property type="component" value="Unassembled WGS sequence"/>
</dbReference>
<proteinExistence type="inferred from homology"/>
<dbReference type="RefSeq" id="XP_016637943.1">
    <property type="nucleotide sequence ID" value="XM_016771033.1"/>
</dbReference>
<evidence type="ECO:0000259" key="3">
    <source>
        <dbReference type="Pfam" id="PF12830"/>
    </source>
</evidence>
<dbReference type="SUPFAM" id="SSF48371">
    <property type="entry name" value="ARM repeat"/>
    <property type="match status" value="1"/>
</dbReference>
<dbReference type="InterPro" id="IPR033031">
    <property type="entry name" value="Scc2/Nipped-B"/>
</dbReference>
<reference evidence="4 5" key="1">
    <citation type="submission" date="2015-01" db="EMBL/GenBank/DDBJ databases">
        <title>The Genome Sequence of Fonsecaea multimorphosa CBS 102226.</title>
        <authorList>
            <consortium name="The Broad Institute Genomics Platform"/>
            <person name="Cuomo C."/>
            <person name="de Hoog S."/>
            <person name="Gorbushina A."/>
            <person name="Stielow B."/>
            <person name="Teixiera M."/>
            <person name="Abouelleil A."/>
            <person name="Chapman S.B."/>
            <person name="Priest M."/>
            <person name="Young S.K."/>
            <person name="Wortman J."/>
            <person name="Nusbaum C."/>
            <person name="Birren B."/>
        </authorList>
    </citation>
    <scope>NUCLEOTIDE SEQUENCE [LARGE SCALE GENOMIC DNA]</scope>
    <source>
        <strain evidence="4 5">CBS 102226</strain>
    </source>
</reference>
<feature type="compositionally biased region" description="Basic residues" evidence="2">
    <location>
        <begin position="1705"/>
        <end position="1719"/>
    </location>
</feature>
<feature type="compositionally biased region" description="Basic residues" evidence="2">
    <location>
        <begin position="519"/>
        <end position="528"/>
    </location>
</feature>
<dbReference type="Pfam" id="PF12830">
    <property type="entry name" value="Nipped-B_C"/>
    <property type="match status" value="1"/>
</dbReference>
<feature type="region of interest" description="Disordered" evidence="2">
    <location>
        <begin position="1306"/>
        <end position="1328"/>
    </location>
</feature>
<dbReference type="STRING" id="1442371.A0A0D2HPQ9"/>